<dbReference type="EMBL" id="BMAC01000137">
    <property type="protein sequence ID" value="GFP87122.1"/>
    <property type="molecule type" value="Genomic_DNA"/>
</dbReference>
<dbReference type="PANTHER" id="PTHR13032">
    <property type="entry name" value="MITOCHONDRIAL IMPORT INNER MEMBRANE TRANSLOCASE SUBUNIT TIM21"/>
    <property type="match status" value="1"/>
</dbReference>
<evidence type="ECO:0000256" key="4">
    <source>
        <dbReference type="ARBA" id="ARBA00022946"/>
    </source>
</evidence>
<keyword evidence="7" id="KW-0472">Membrane</keyword>
<evidence type="ECO:0000256" key="2">
    <source>
        <dbReference type="ARBA" id="ARBA00010867"/>
    </source>
</evidence>
<keyword evidence="8" id="KW-0653">Protein transport</keyword>
<evidence type="ECO:0000256" key="6">
    <source>
        <dbReference type="ARBA" id="ARBA00023128"/>
    </source>
</evidence>
<proteinExistence type="inferred from homology"/>
<dbReference type="GO" id="GO:0005744">
    <property type="term" value="C:TIM23 mitochondrial import inner membrane translocase complex"/>
    <property type="evidence" value="ECO:0007669"/>
    <property type="project" value="UniProtKB-UniRule"/>
</dbReference>
<evidence type="ECO:0000256" key="5">
    <source>
        <dbReference type="ARBA" id="ARBA00022989"/>
    </source>
</evidence>
<keyword evidence="3" id="KW-0812">Transmembrane</keyword>
<evidence type="ECO:0000256" key="8">
    <source>
        <dbReference type="RuleBase" id="RU367142"/>
    </source>
</evidence>
<keyword evidence="8" id="KW-0813">Transport</keyword>
<sequence length="325" mass="35421">MMICNILNIPLNAELVSGCLKCCAEDSDDAMSKDQSEVLLPSSEVTTGLTFVSSASAAAAAHGIEIAVEFKLVEWPTEPFDNDQPIQCPLPEPSILNEKRKALQALKTEGMKVDAKEFEFTHKGNISDEGAKTCQVSGGTGTWLCEKLYWSCHEFNAVNSNGAAVERSFDAPTYNIPLKPMTFTEGAAHSVVILAGLRIAAAAGYKIFGKALERIQNGSQVRVRIGSPITGYGQESRHGAAPQQVPNRTWTDEDGNDYVELIYAKVVGLTRVAEALAWHVSKCCVRQIFVVPELLEECLVLHVGFYLRPLNAKHLIRSLTLVPIC</sequence>
<name>A0A830BLR6_9LAMI</name>
<organism evidence="9 10">
    <name type="scientific">Phtheirospermum japonicum</name>
    <dbReference type="NCBI Taxonomy" id="374723"/>
    <lineage>
        <taxon>Eukaryota</taxon>
        <taxon>Viridiplantae</taxon>
        <taxon>Streptophyta</taxon>
        <taxon>Embryophyta</taxon>
        <taxon>Tracheophyta</taxon>
        <taxon>Spermatophyta</taxon>
        <taxon>Magnoliopsida</taxon>
        <taxon>eudicotyledons</taxon>
        <taxon>Gunneridae</taxon>
        <taxon>Pentapetalae</taxon>
        <taxon>asterids</taxon>
        <taxon>lamiids</taxon>
        <taxon>Lamiales</taxon>
        <taxon>Orobanchaceae</taxon>
        <taxon>Orobanchaceae incertae sedis</taxon>
        <taxon>Phtheirospermum</taxon>
    </lineage>
</organism>
<comment type="subunit">
    <text evidence="8">Component of the TIM23 complex.</text>
</comment>
<keyword evidence="8" id="KW-0999">Mitochondrion inner membrane</keyword>
<evidence type="ECO:0000256" key="1">
    <source>
        <dbReference type="ARBA" id="ARBA00004304"/>
    </source>
</evidence>
<evidence type="ECO:0000256" key="7">
    <source>
        <dbReference type="ARBA" id="ARBA00023136"/>
    </source>
</evidence>
<protein>
    <recommendedName>
        <fullName evidence="8">Mitochondrial import inner membrane translocase subunit Tim21</fullName>
    </recommendedName>
</protein>
<accession>A0A830BLR6</accession>
<reference evidence="9" key="1">
    <citation type="submission" date="2020-07" db="EMBL/GenBank/DDBJ databases">
        <title>Ethylene signaling mediates host invasion by parasitic plants.</title>
        <authorList>
            <person name="Yoshida S."/>
        </authorList>
    </citation>
    <scope>NUCLEOTIDE SEQUENCE</scope>
    <source>
        <strain evidence="9">Okayama</strain>
    </source>
</reference>
<keyword evidence="10" id="KW-1185">Reference proteome</keyword>
<evidence type="ECO:0000313" key="9">
    <source>
        <dbReference type="EMBL" id="GFP87122.1"/>
    </source>
</evidence>
<dbReference type="InterPro" id="IPR038552">
    <property type="entry name" value="Tim21_IMS_sf"/>
</dbReference>
<dbReference type="Proteomes" id="UP000653305">
    <property type="component" value="Unassembled WGS sequence"/>
</dbReference>
<keyword evidence="5" id="KW-1133">Transmembrane helix</keyword>
<evidence type="ECO:0000313" key="10">
    <source>
        <dbReference type="Proteomes" id="UP000653305"/>
    </source>
</evidence>
<keyword evidence="4" id="KW-0809">Transit peptide</keyword>
<dbReference type="AlphaFoldDB" id="A0A830BLR6"/>
<comment type="function">
    <text evidence="8">Essential component of the TIM23 complex, a complex that mediates the translocation of transit peptide-containing proteins across the mitochondrial inner membrane.</text>
</comment>
<comment type="similarity">
    <text evidence="2 8">Belongs to the TIM21 family.</text>
</comment>
<gene>
    <name evidence="9" type="ORF">PHJA_000855900</name>
</gene>
<comment type="subcellular location">
    <subcellularLocation>
        <location evidence="8">Mitochondrion inner membrane</location>
        <topology evidence="8">Single-pass membrane protein</topology>
    </subcellularLocation>
    <subcellularLocation>
        <location evidence="1">Mitochondrion membrane</location>
        <topology evidence="1">Single-pass membrane protein</topology>
    </subcellularLocation>
</comment>
<dbReference type="OrthoDB" id="436405at2759"/>
<dbReference type="GO" id="GO:0030150">
    <property type="term" value="P:protein import into mitochondrial matrix"/>
    <property type="evidence" value="ECO:0007669"/>
    <property type="project" value="UniProtKB-UniRule"/>
</dbReference>
<dbReference type="Gene3D" id="3.10.450.320">
    <property type="entry name" value="Mitochondrial import inner membrane translocase subunit Tim21"/>
    <property type="match status" value="1"/>
</dbReference>
<dbReference type="PANTHER" id="PTHR13032:SF6">
    <property type="entry name" value="MITOCHONDRIAL IMPORT INNER MEMBRANE TRANSLOCASE SUBUNIT TIM21"/>
    <property type="match status" value="1"/>
</dbReference>
<evidence type="ECO:0000256" key="3">
    <source>
        <dbReference type="ARBA" id="ARBA00022692"/>
    </source>
</evidence>
<comment type="caution">
    <text evidence="9">The sequence shown here is derived from an EMBL/GenBank/DDBJ whole genome shotgun (WGS) entry which is preliminary data.</text>
</comment>
<dbReference type="InterPro" id="IPR013261">
    <property type="entry name" value="Tim21"/>
</dbReference>
<keyword evidence="6 8" id="KW-0496">Mitochondrion</keyword>
<keyword evidence="8" id="KW-0811">Translocation</keyword>